<reference evidence="2" key="1">
    <citation type="journal article" date="2020" name="Cell">
        <title>Large-Scale Comparative Analyses of Tick Genomes Elucidate Their Genetic Diversity and Vector Capacities.</title>
        <authorList>
            <consortium name="Tick Genome and Microbiome Consortium (TIGMIC)"/>
            <person name="Jia N."/>
            <person name="Wang J."/>
            <person name="Shi W."/>
            <person name="Du L."/>
            <person name="Sun Y."/>
            <person name="Zhan W."/>
            <person name="Jiang J.F."/>
            <person name="Wang Q."/>
            <person name="Zhang B."/>
            <person name="Ji P."/>
            <person name="Bell-Sakyi L."/>
            <person name="Cui X.M."/>
            <person name="Yuan T.T."/>
            <person name="Jiang B.G."/>
            <person name="Yang W.F."/>
            <person name="Lam T.T."/>
            <person name="Chang Q.C."/>
            <person name="Ding S.J."/>
            <person name="Wang X.J."/>
            <person name="Zhu J.G."/>
            <person name="Ruan X.D."/>
            <person name="Zhao L."/>
            <person name="Wei J.T."/>
            <person name="Ye R.Z."/>
            <person name="Que T.C."/>
            <person name="Du C.H."/>
            <person name="Zhou Y.H."/>
            <person name="Cheng J.X."/>
            <person name="Dai P.F."/>
            <person name="Guo W.B."/>
            <person name="Han X.H."/>
            <person name="Huang E.J."/>
            <person name="Li L.F."/>
            <person name="Wei W."/>
            <person name="Gao Y.C."/>
            <person name="Liu J.Z."/>
            <person name="Shao H.Z."/>
            <person name="Wang X."/>
            <person name="Wang C.C."/>
            <person name="Yang T.C."/>
            <person name="Huo Q.B."/>
            <person name="Li W."/>
            <person name="Chen H.Y."/>
            <person name="Chen S.E."/>
            <person name="Zhou L.G."/>
            <person name="Ni X.B."/>
            <person name="Tian J.H."/>
            <person name="Sheng Y."/>
            <person name="Liu T."/>
            <person name="Pan Y.S."/>
            <person name="Xia L.Y."/>
            <person name="Li J."/>
            <person name="Zhao F."/>
            <person name="Cao W.C."/>
        </authorList>
    </citation>
    <scope>NUCLEOTIDE SEQUENCE</scope>
    <source>
        <strain evidence="2">Rmic-2018</strain>
    </source>
</reference>
<evidence type="ECO:0000313" key="2">
    <source>
        <dbReference type="EMBL" id="KAH8031190.1"/>
    </source>
</evidence>
<accession>A0A9J6EA39</accession>
<gene>
    <name evidence="2" type="ORF">HPB51_013647</name>
</gene>
<feature type="region of interest" description="Disordered" evidence="1">
    <location>
        <begin position="1"/>
        <end position="21"/>
    </location>
</feature>
<proteinExistence type="predicted"/>
<evidence type="ECO:0000313" key="3">
    <source>
        <dbReference type="Proteomes" id="UP000821866"/>
    </source>
</evidence>
<protein>
    <submittedName>
        <fullName evidence="2">Uncharacterized protein</fullName>
    </submittedName>
</protein>
<dbReference type="EMBL" id="JABSTU010000005">
    <property type="protein sequence ID" value="KAH8031190.1"/>
    <property type="molecule type" value="Genomic_DNA"/>
</dbReference>
<dbReference type="VEuPathDB" id="VectorBase:LOC119164598"/>
<name>A0A9J6EA39_RHIMP</name>
<organism evidence="2 3">
    <name type="scientific">Rhipicephalus microplus</name>
    <name type="common">Cattle tick</name>
    <name type="synonym">Boophilus microplus</name>
    <dbReference type="NCBI Taxonomy" id="6941"/>
    <lineage>
        <taxon>Eukaryota</taxon>
        <taxon>Metazoa</taxon>
        <taxon>Ecdysozoa</taxon>
        <taxon>Arthropoda</taxon>
        <taxon>Chelicerata</taxon>
        <taxon>Arachnida</taxon>
        <taxon>Acari</taxon>
        <taxon>Parasitiformes</taxon>
        <taxon>Ixodida</taxon>
        <taxon>Ixodoidea</taxon>
        <taxon>Ixodidae</taxon>
        <taxon>Rhipicephalinae</taxon>
        <taxon>Rhipicephalus</taxon>
        <taxon>Boophilus</taxon>
    </lineage>
</organism>
<dbReference type="Proteomes" id="UP000821866">
    <property type="component" value="Chromosome 3"/>
</dbReference>
<dbReference type="AlphaFoldDB" id="A0A9J6EA39"/>
<sequence length="211" mass="23385">MPAQTEDTEQHQFRQKRKKSVEATPVPVKKVKATDVCKTGSTCTTREERLFVFLSSELSKACCLFLNNIIPAFKTVNCRLQAQATLIHNLQPISLNLLEDILSRFVRPALLKQYSDICSIDYQSRNVQKDDQDLVIGHQAKCVVEKLKPSDKKEFFEAVRSLDVYIQACPLGDSSGDSYSSRSTGESPVVPQNAALYKEEVGIGGAASAAR</sequence>
<comment type="caution">
    <text evidence="2">The sequence shown here is derived from an EMBL/GenBank/DDBJ whole genome shotgun (WGS) entry which is preliminary data.</text>
</comment>
<evidence type="ECO:0000256" key="1">
    <source>
        <dbReference type="SAM" id="MobiDB-lite"/>
    </source>
</evidence>
<keyword evidence="3" id="KW-1185">Reference proteome</keyword>
<reference evidence="2" key="2">
    <citation type="submission" date="2021-09" db="EMBL/GenBank/DDBJ databases">
        <authorList>
            <person name="Jia N."/>
            <person name="Wang J."/>
            <person name="Shi W."/>
            <person name="Du L."/>
            <person name="Sun Y."/>
            <person name="Zhan W."/>
            <person name="Jiang J."/>
            <person name="Wang Q."/>
            <person name="Zhang B."/>
            <person name="Ji P."/>
            <person name="Sakyi L.B."/>
            <person name="Cui X."/>
            <person name="Yuan T."/>
            <person name="Jiang B."/>
            <person name="Yang W."/>
            <person name="Lam T.T.-Y."/>
            <person name="Chang Q."/>
            <person name="Ding S."/>
            <person name="Wang X."/>
            <person name="Zhu J."/>
            <person name="Ruan X."/>
            <person name="Zhao L."/>
            <person name="Wei J."/>
            <person name="Que T."/>
            <person name="Du C."/>
            <person name="Cheng J."/>
            <person name="Dai P."/>
            <person name="Han X."/>
            <person name="Huang E."/>
            <person name="Gao Y."/>
            <person name="Liu J."/>
            <person name="Shao H."/>
            <person name="Ye R."/>
            <person name="Li L."/>
            <person name="Wei W."/>
            <person name="Wang X."/>
            <person name="Wang C."/>
            <person name="Huo Q."/>
            <person name="Li W."/>
            <person name="Guo W."/>
            <person name="Chen H."/>
            <person name="Chen S."/>
            <person name="Zhou L."/>
            <person name="Zhou L."/>
            <person name="Ni X."/>
            <person name="Tian J."/>
            <person name="Zhou Y."/>
            <person name="Sheng Y."/>
            <person name="Liu T."/>
            <person name="Pan Y."/>
            <person name="Xia L."/>
            <person name="Li J."/>
            <person name="Zhao F."/>
            <person name="Cao W."/>
        </authorList>
    </citation>
    <scope>NUCLEOTIDE SEQUENCE</scope>
    <source>
        <strain evidence="2">Rmic-2018</strain>
        <tissue evidence="2">Larvae</tissue>
    </source>
</reference>